<dbReference type="EMBL" id="VWSF01000021">
    <property type="protein sequence ID" value="KAA5541650.1"/>
    <property type="molecule type" value="Genomic_DNA"/>
</dbReference>
<dbReference type="SUPFAM" id="SSF51338">
    <property type="entry name" value="Composite domain of metallo-dependent hydrolases"/>
    <property type="match status" value="1"/>
</dbReference>
<reference evidence="2 3" key="1">
    <citation type="submission" date="2019-09" db="EMBL/GenBank/DDBJ databases">
        <title>Genome sequence and assembly of Adhaeribacter sp.</title>
        <authorList>
            <person name="Chhetri G."/>
        </authorList>
    </citation>
    <scope>NUCLEOTIDE SEQUENCE [LARGE SCALE GENOMIC DNA]</scope>
    <source>
        <strain evidence="2 3">DK36</strain>
    </source>
</reference>
<dbReference type="GO" id="GO:0016812">
    <property type="term" value="F:hydrolase activity, acting on carbon-nitrogen (but not peptide) bonds, in cyclic amides"/>
    <property type="evidence" value="ECO:0007669"/>
    <property type="project" value="TreeGrafter"/>
</dbReference>
<dbReference type="InterPro" id="IPR013108">
    <property type="entry name" value="Amidohydro_3"/>
</dbReference>
<dbReference type="InterPro" id="IPR032466">
    <property type="entry name" value="Metal_Hydrolase"/>
</dbReference>
<protein>
    <submittedName>
        <fullName evidence="2">D-aminoacylase</fullName>
    </submittedName>
</protein>
<dbReference type="Gene3D" id="2.30.40.10">
    <property type="entry name" value="Urease, subunit C, domain 1"/>
    <property type="match status" value="1"/>
</dbReference>
<dbReference type="Gene3D" id="3.20.20.140">
    <property type="entry name" value="Metal-dependent hydrolases"/>
    <property type="match status" value="1"/>
</dbReference>
<dbReference type="PANTHER" id="PTHR11647:SF1">
    <property type="entry name" value="COLLAPSIN RESPONSE MEDIATOR PROTEIN"/>
    <property type="match status" value="1"/>
</dbReference>
<dbReference type="SUPFAM" id="SSF51556">
    <property type="entry name" value="Metallo-dependent hydrolases"/>
    <property type="match status" value="1"/>
</dbReference>
<keyword evidence="3" id="KW-1185">Reference proteome</keyword>
<proteinExistence type="predicted"/>
<evidence type="ECO:0000313" key="2">
    <source>
        <dbReference type="EMBL" id="KAA5541650.1"/>
    </source>
</evidence>
<dbReference type="AlphaFoldDB" id="A0A5M6D4Y6"/>
<dbReference type="GO" id="GO:0016811">
    <property type="term" value="F:hydrolase activity, acting on carbon-nitrogen (but not peptide) bonds, in linear amides"/>
    <property type="evidence" value="ECO:0007669"/>
    <property type="project" value="InterPro"/>
</dbReference>
<feature type="domain" description="Amidohydrolase 3" evidence="1">
    <location>
        <begin position="422"/>
        <end position="512"/>
    </location>
</feature>
<dbReference type="InterPro" id="IPR023100">
    <property type="entry name" value="D-aminoacylase_insert_dom_sf"/>
</dbReference>
<dbReference type="PANTHER" id="PTHR11647">
    <property type="entry name" value="HYDRANTOINASE/DIHYDROPYRIMIDINASE FAMILY MEMBER"/>
    <property type="match status" value="1"/>
</dbReference>
<sequence length="535" mass="59262">MFILYLFFTALLALFTVQDVQDAPEPKIQVAESDLLLKNGKIIDGTGNSWYYGDVAVQGDRIIAIGTSLNIPAKKIIDVNKKVIAPGFIDVHTHIEGDEKAAPQAENFVYDGVTSIITGNCGISNTDIGKYYRYLDSLKLSINIGSFIGHNDVRKAVMKMDNRQPTPTELNQMELLVEKAMQDGAMGFSTGLIYTPGTYAGTPEVVALAKAAAKYQGVYTSHIRNETNKIFEAIDEALNIGRKTGMPVQVSHFKIGKPNWNRSNETLAMIKKAREEGLEVTIDQYPYTASSTTIYTLIPSWALAGGQNNISSNFRKPAIRKKIIAEMVGDMKRRQRPDFSYAVVASYKANPAYNGKNISQINQLLKRPKTIPAEIETILDLAEKESAQMVFHSMNEADVEYILQYPFTMVTSDGGLREFGVGVPHPRSYGTNARVLSHYVRDRKIIMLEDAIRRMTSLPAQKFGLTERGLLRKGLIADIVVFDPNTIKDLSTFEKPHAYTKGVEYVLVNGQLTLAEGKHTGARNGGLLYGPGYQE</sequence>
<gene>
    <name evidence="2" type="ORF">F0145_20720</name>
</gene>
<evidence type="ECO:0000259" key="1">
    <source>
        <dbReference type="Pfam" id="PF07969"/>
    </source>
</evidence>
<dbReference type="InterPro" id="IPR050378">
    <property type="entry name" value="Metallo-dep_Hydrolases_sf"/>
</dbReference>
<dbReference type="GO" id="GO:0005829">
    <property type="term" value="C:cytosol"/>
    <property type="evidence" value="ECO:0007669"/>
    <property type="project" value="TreeGrafter"/>
</dbReference>
<dbReference type="Proteomes" id="UP000323426">
    <property type="component" value="Unassembled WGS sequence"/>
</dbReference>
<organism evidence="2 3">
    <name type="scientific">Adhaeribacter rhizoryzae</name>
    <dbReference type="NCBI Taxonomy" id="2607907"/>
    <lineage>
        <taxon>Bacteria</taxon>
        <taxon>Pseudomonadati</taxon>
        <taxon>Bacteroidota</taxon>
        <taxon>Cytophagia</taxon>
        <taxon>Cytophagales</taxon>
        <taxon>Hymenobacteraceae</taxon>
        <taxon>Adhaeribacter</taxon>
    </lineage>
</organism>
<evidence type="ECO:0000313" key="3">
    <source>
        <dbReference type="Proteomes" id="UP000323426"/>
    </source>
</evidence>
<dbReference type="CDD" id="cd01297">
    <property type="entry name" value="D-aminoacylase"/>
    <property type="match status" value="1"/>
</dbReference>
<comment type="caution">
    <text evidence="2">The sequence shown here is derived from an EMBL/GenBank/DDBJ whole genome shotgun (WGS) entry which is preliminary data.</text>
</comment>
<dbReference type="InterPro" id="IPR011059">
    <property type="entry name" value="Metal-dep_hydrolase_composite"/>
</dbReference>
<name>A0A5M6D4Y6_9BACT</name>
<accession>A0A5M6D4Y6</accession>
<dbReference type="Pfam" id="PF07969">
    <property type="entry name" value="Amidohydro_3"/>
    <property type="match status" value="1"/>
</dbReference>
<dbReference type="Gene3D" id="3.30.1490.130">
    <property type="entry name" value="D-aminoacylase. Domain 3"/>
    <property type="match status" value="1"/>
</dbReference>